<keyword evidence="1" id="KW-1133">Transmembrane helix</keyword>
<reference evidence="2 3" key="1">
    <citation type="submission" date="2018-08" db="EMBL/GenBank/DDBJ databases">
        <title>Genomic Encyclopedia of Type Strains, Phase III (KMG-III): the genomes of soil and plant-associated and newly described type strains.</title>
        <authorList>
            <person name="Whitman W."/>
        </authorList>
    </citation>
    <scope>NUCLEOTIDE SEQUENCE [LARGE SCALE GENOMIC DNA]</scope>
    <source>
        <strain evidence="2 3">CGMCC 1.10966</strain>
    </source>
</reference>
<dbReference type="OrthoDB" id="4868247at2"/>
<dbReference type="Proteomes" id="UP000256304">
    <property type="component" value="Unassembled WGS sequence"/>
</dbReference>
<keyword evidence="1" id="KW-0812">Transmembrane</keyword>
<feature type="transmembrane region" description="Helical" evidence="1">
    <location>
        <begin position="12"/>
        <end position="34"/>
    </location>
</feature>
<comment type="caution">
    <text evidence="2">The sequence shown here is derived from an EMBL/GenBank/DDBJ whole genome shotgun (WGS) entry which is preliminary data.</text>
</comment>
<evidence type="ECO:0000313" key="2">
    <source>
        <dbReference type="EMBL" id="REE55457.1"/>
    </source>
</evidence>
<evidence type="ECO:0000256" key="1">
    <source>
        <dbReference type="SAM" id="Phobius"/>
    </source>
</evidence>
<sequence>MKTDNRLKRSGSFWLIVLVVMQLLFLTGIVLFHYSALWVGKEIRLQTTPVDPRDQLYGDYVQLNYKINNANWSMWKDAEHKAERGDTVYVLLQENGSGGFYEIKGVYPSKPSHASGEVLLKGRVQYANDETIRIHYGLEQYYVAENTGKSLEDRARSGDLVVDVKTAPWGSTVIERIEP</sequence>
<dbReference type="RefSeq" id="WP_116192718.1">
    <property type="nucleotide sequence ID" value="NZ_QTTN01000067.1"/>
</dbReference>
<dbReference type="AlphaFoldDB" id="A0A3D9Q6A2"/>
<name>A0A3D9Q6A2_9BACL</name>
<accession>A0A3D9Q6A2</accession>
<dbReference type="Pfam" id="PF14345">
    <property type="entry name" value="GDYXXLXY"/>
    <property type="match status" value="1"/>
</dbReference>
<keyword evidence="3" id="KW-1185">Reference proteome</keyword>
<organism evidence="2 3">
    <name type="scientific">Paenibacillus taihuensis</name>
    <dbReference type="NCBI Taxonomy" id="1156355"/>
    <lineage>
        <taxon>Bacteria</taxon>
        <taxon>Bacillati</taxon>
        <taxon>Bacillota</taxon>
        <taxon>Bacilli</taxon>
        <taxon>Bacillales</taxon>
        <taxon>Paenibacillaceae</taxon>
        <taxon>Paenibacillus</taxon>
    </lineage>
</organism>
<dbReference type="EMBL" id="QTTN01000067">
    <property type="protein sequence ID" value="REE55457.1"/>
    <property type="molecule type" value="Genomic_DNA"/>
</dbReference>
<gene>
    <name evidence="2" type="ORF">A8990_1673</name>
</gene>
<dbReference type="InterPro" id="IPR025833">
    <property type="entry name" value="GDYXXLXY"/>
</dbReference>
<keyword evidence="1" id="KW-0472">Membrane</keyword>
<proteinExistence type="predicted"/>
<protein>
    <submittedName>
        <fullName evidence="2">Putative membrane-anchored protein</fullName>
    </submittedName>
</protein>
<evidence type="ECO:0000313" key="3">
    <source>
        <dbReference type="Proteomes" id="UP000256304"/>
    </source>
</evidence>